<dbReference type="InterPro" id="IPR002035">
    <property type="entry name" value="VWF_A"/>
</dbReference>
<comment type="caution">
    <text evidence="2">The sequence shown here is derived from an EMBL/GenBank/DDBJ whole genome shotgun (WGS) entry which is preliminary data.</text>
</comment>
<evidence type="ECO:0000259" key="1">
    <source>
        <dbReference type="PROSITE" id="PS50234"/>
    </source>
</evidence>
<proteinExistence type="predicted"/>
<dbReference type="Pfam" id="PF00092">
    <property type="entry name" value="VWA"/>
    <property type="match status" value="1"/>
</dbReference>
<dbReference type="SUPFAM" id="SSF53300">
    <property type="entry name" value="vWA-like"/>
    <property type="match status" value="1"/>
</dbReference>
<accession>A0A934WVN2</accession>
<organism evidence="2 3">
    <name type="scientific">Marivirga aurantiaca</name>
    <dbReference type="NCBI Taxonomy" id="2802615"/>
    <lineage>
        <taxon>Bacteria</taxon>
        <taxon>Pseudomonadati</taxon>
        <taxon>Bacteroidota</taxon>
        <taxon>Cytophagia</taxon>
        <taxon>Cytophagales</taxon>
        <taxon>Marivirgaceae</taxon>
        <taxon>Marivirga</taxon>
    </lineage>
</organism>
<dbReference type="Gene3D" id="3.40.50.410">
    <property type="entry name" value="von Willebrand factor, type A domain"/>
    <property type="match status" value="2"/>
</dbReference>
<evidence type="ECO:0000313" key="2">
    <source>
        <dbReference type="EMBL" id="MBK6263898.1"/>
    </source>
</evidence>
<feature type="domain" description="VWFA" evidence="1">
    <location>
        <begin position="1"/>
        <end position="174"/>
    </location>
</feature>
<dbReference type="Proteomes" id="UP000611723">
    <property type="component" value="Unassembled WGS sequence"/>
</dbReference>
<dbReference type="InterPro" id="IPR036465">
    <property type="entry name" value="vWFA_dom_sf"/>
</dbReference>
<sequence>MLAPWENTLRITAAKQILSDLVDSLKVNDKVELALRAYGHQSPAKDQNCKDTRLEIGFSKNNHDNIIKRLEYVYPKGNTPIAYSLLQSANDFPVDDSYRNIIIIITDGIESCDGDPCAVSLELQKKDIFLKPFVIGLGMREQFAKEFECMGSYFNAKNINAFRTVLNGILAQSLNKTTASVELLDDKGNPTETNVNVSFINNFTGSSEFDFIHYRDRNGKPDTVEVDPVLTYNIHVNTIPPVVKKNVFLKGGTHNVIKIQSPQGSLKINQSNSTEYGNPVEALIRASGKGEIINTQLIHSSEKYLIGSYDIELLTLPRILIKNIKIEQGELREISIPAPGRVNLVYASKGIGSLYETDADGKQRWIKNIDPRGGQISFGIQPGNYKFVFRSDKAMGSKYTQIKEFTVKSGTTANIRIY</sequence>
<gene>
    <name evidence="2" type="ORF">JKA74_02520</name>
</gene>
<reference evidence="2" key="1">
    <citation type="submission" date="2021-01" db="EMBL/GenBank/DDBJ databases">
        <title>Marivirga aurantiaca sp. nov., isolated from intertidal surface sediments.</title>
        <authorList>
            <person name="Zhang M."/>
        </authorList>
    </citation>
    <scope>NUCLEOTIDE SEQUENCE</scope>
    <source>
        <strain evidence="2">S37H4</strain>
    </source>
</reference>
<dbReference type="AlphaFoldDB" id="A0A934WVN2"/>
<name>A0A934WVN2_9BACT</name>
<keyword evidence="3" id="KW-1185">Reference proteome</keyword>
<dbReference type="EMBL" id="JAEQBW010000001">
    <property type="protein sequence ID" value="MBK6263898.1"/>
    <property type="molecule type" value="Genomic_DNA"/>
</dbReference>
<dbReference type="PROSITE" id="PS50234">
    <property type="entry name" value="VWFA"/>
    <property type="match status" value="1"/>
</dbReference>
<evidence type="ECO:0000313" key="3">
    <source>
        <dbReference type="Proteomes" id="UP000611723"/>
    </source>
</evidence>
<protein>
    <submittedName>
        <fullName evidence="2">VWA domain-containing protein</fullName>
    </submittedName>
</protein>